<evidence type="ECO:0000256" key="2">
    <source>
        <dbReference type="ARBA" id="ARBA00022946"/>
    </source>
</evidence>
<protein>
    <submittedName>
        <fullName evidence="5">BTB domain-containing protein</fullName>
    </submittedName>
</protein>
<comment type="similarity">
    <text evidence="1">Belongs to the mTERF family.</text>
</comment>
<dbReference type="Gene3D" id="1.25.70.10">
    <property type="entry name" value="Transcription termination factor 3, mitochondrial"/>
    <property type="match status" value="1"/>
</dbReference>
<dbReference type="Proteomes" id="UP000276776">
    <property type="component" value="Unassembled WGS sequence"/>
</dbReference>
<dbReference type="InterPro" id="IPR038538">
    <property type="entry name" value="MTERF_sf"/>
</dbReference>
<evidence type="ECO:0000313" key="3">
    <source>
        <dbReference type="EMBL" id="VDN05826.1"/>
    </source>
</evidence>
<dbReference type="WBParaSite" id="TCLT_0000829301-mRNA-1">
    <property type="protein sequence ID" value="TCLT_0000829301-mRNA-1"/>
    <property type="gene ID" value="TCLT_0000829301"/>
</dbReference>
<reference evidence="5" key="1">
    <citation type="submission" date="2016-04" db="UniProtKB">
        <authorList>
            <consortium name="WormBaseParasite"/>
        </authorList>
    </citation>
    <scope>IDENTIFICATION</scope>
</reference>
<dbReference type="GO" id="GO:0003676">
    <property type="term" value="F:nucleic acid binding"/>
    <property type="evidence" value="ECO:0007669"/>
    <property type="project" value="InterPro"/>
</dbReference>
<keyword evidence="2" id="KW-0809">Transit peptide</keyword>
<sequence length="601" mass="67452">MVSTSLIRNIVILSPLTHCIKYRFSQFVSTCVPKEERRQLIVTLSSFSVPRCRLEQSMKYHLQRRNYCVNNKNDPCLETKFSDKEVQKRSASLVAKESTSSLDIVEQIVAKLQANGKSFILPINDSSAMEALAKPFKILLNIGIREDFIVDSCICVPELFTSLTRKGDTSIEIIEIVADFCQFTYEDAIRFFATYSKELLSSGAEEIQKCLEVLESYGFIDEKLGKAVLSCPALLFCHKSDVLSQNAENLFSYFNKNQFYSLLNSSPELLLSDTREAELIIEYIYCHMLMEGEDFAGCKNLAHISLNEVMDRHQFLLKTGSYKTPDPKRPQLRMENPTLKKILNSNAKEFAEKIACVSLSEWNLFQELQNKRRELQAEDKRFPFERIKPSMRKRSERDIVDSNKLDGQLHQKQIIGLIITGETSLFAVYIYMLKATKLNVGVMLNQSSSSSSSTKNYIDVCGEINESSSTATVQQRLLSGNNISRQLKQEESIVTAAASSTCVITSDTPNMSSHDEAGCMASLFQTPPWASMAILPPHNLPQQQGGVTREVVGSTNHPLAMRYHPNFDGTAAAAAAAAAKDPMNAINAPLYQVSIFDNYLI</sequence>
<dbReference type="InterPro" id="IPR003690">
    <property type="entry name" value="MTERF"/>
</dbReference>
<reference evidence="3 4" key="2">
    <citation type="submission" date="2018-11" db="EMBL/GenBank/DDBJ databases">
        <authorList>
            <consortium name="Pathogen Informatics"/>
        </authorList>
    </citation>
    <scope>NUCLEOTIDE SEQUENCE [LARGE SCALE GENOMIC DNA]</scope>
</reference>
<dbReference type="EMBL" id="UYYF01004609">
    <property type="protein sequence ID" value="VDN05826.1"/>
    <property type="molecule type" value="Genomic_DNA"/>
</dbReference>
<dbReference type="STRING" id="103827.A0A158RCP1"/>
<evidence type="ECO:0000313" key="5">
    <source>
        <dbReference type="WBParaSite" id="TCLT_0000829301-mRNA-1"/>
    </source>
</evidence>
<proteinExistence type="inferred from homology"/>
<name>A0A158RCP1_THECL</name>
<accession>A0A158RCP1</accession>
<evidence type="ECO:0000256" key="1">
    <source>
        <dbReference type="ARBA" id="ARBA00007692"/>
    </source>
</evidence>
<dbReference type="OrthoDB" id="9991972at2759"/>
<keyword evidence="4" id="KW-1185">Reference proteome</keyword>
<organism evidence="5">
    <name type="scientific">Thelazia callipaeda</name>
    <name type="common">Oriental eyeworm</name>
    <name type="synonym">Parasitic nematode</name>
    <dbReference type="NCBI Taxonomy" id="103827"/>
    <lineage>
        <taxon>Eukaryota</taxon>
        <taxon>Metazoa</taxon>
        <taxon>Ecdysozoa</taxon>
        <taxon>Nematoda</taxon>
        <taxon>Chromadorea</taxon>
        <taxon>Rhabditida</taxon>
        <taxon>Spirurina</taxon>
        <taxon>Spiruromorpha</taxon>
        <taxon>Thelazioidea</taxon>
        <taxon>Thelaziidae</taxon>
        <taxon>Thelazia</taxon>
    </lineage>
</organism>
<evidence type="ECO:0000313" key="4">
    <source>
        <dbReference type="Proteomes" id="UP000276776"/>
    </source>
</evidence>
<dbReference type="Pfam" id="PF02536">
    <property type="entry name" value="mTERF"/>
    <property type="match status" value="1"/>
</dbReference>
<gene>
    <name evidence="3" type="ORF">TCLT_LOCUS8282</name>
</gene>
<dbReference type="OMA" id="CGEISEC"/>
<dbReference type="AlphaFoldDB" id="A0A158RCP1"/>